<feature type="transmembrane region" description="Helical" evidence="12">
    <location>
        <begin position="256"/>
        <end position="275"/>
    </location>
</feature>
<feature type="transmembrane region" description="Helical" evidence="12">
    <location>
        <begin position="16"/>
        <end position="33"/>
    </location>
</feature>
<feature type="transmembrane region" description="Helical" evidence="12">
    <location>
        <begin position="155"/>
        <end position="175"/>
    </location>
</feature>
<evidence type="ECO:0000256" key="1">
    <source>
        <dbReference type="ARBA" id="ARBA00004141"/>
    </source>
</evidence>
<dbReference type="SUPFAM" id="SSF57850">
    <property type="entry name" value="RING/U-box"/>
    <property type="match status" value="1"/>
</dbReference>
<name>A0ABQ7QAK3_PLUXY</name>
<dbReference type="PROSITE" id="PS51140">
    <property type="entry name" value="CUE"/>
    <property type="match status" value="1"/>
</dbReference>
<sequence>MPGTLVDRLPLPNLKAYTAGSAALLSMAVYYALTATSQAGWRAGGGAAGAEAAAAADGALEAPAAPAPAPPGDRNLTEQVLDVATYMMQEPLCMWTLINASCCALALAGAGLQRLVFGRLRVAEAQRLKDKFWNYVFYKFIFVFGVLNVQYMDEVVLWCSWFTALGFLGIMAQLCKDRFEYLSLSPAAGGWARARLLALLLLLACAAAALLAVAAVYGLPAGWHTFAFMAAECVLVLVSCLHSLARLALQAADADAAAAPVYYTHLVFDMVALVVELVDALHMVLAHNMALSAGALVLLLQLRSLLARLAARAARHARYAALRALTMHHYPVVPGEGDTCAICWDAMKDARQLPCKHLFHSSCLTVWLQQDPSCPTCRRALLPPAPPAAPAAPPQGPRNTTIHFNRMTSSRYVSWLPSFSVEVTRAPPPPPRAQIDAMARQVQAMFPAHSLAQLARDLLATRSAALTATNILEGRLPPEEEPSFPEPPPEAAPPAPATVAAPTVEPEPEIDEEDDKPVEVQFSSSSHERESLLQRRKRQLVAEARRRYLARRPPAPAPAPAPPAPGPAS</sequence>
<dbReference type="PANTHER" id="PTHR15067:SF5">
    <property type="entry name" value="E3 UBIQUITIN-PROTEIN LIGASE AMFR"/>
    <property type="match status" value="1"/>
</dbReference>
<evidence type="ECO:0000256" key="10">
    <source>
        <dbReference type="PROSITE-ProRule" id="PRU00175"/>
    </source>
</evidence>
<evidence type="ECO:0000256" key="3">
    <source>
        <dbReference type="ARBA" id="ARBA00022679"/>
    </source>
</evidence>
<keyword evidence="9 12" id="KW-0472">Membrane</keyword>
<evidence type="ECO:0000256" key="9">
    <source>
        <dbReference type="ARBA" id="ARBA00023136"/>
    </source>
</evidence>
<evidence type="ECO:0000256" key="12">
    <source>
        <dbReference type="SAM" id="Phobius"/>
    </source>
</evidence>
<proteinExistence type="predicted"/>
<evidence type="ECO:0000256" key="6">
    <source>
        <dbReference type="ARBA" id="ARBA00022771"/>
    </source>
</evidence>
<keyword evidence="5" id="KW-0479">Metal-binding</keyword>
<feature type="domain" description="RING-type" evidence="13">
    <location>
        <begin position="340"/>
        <end position="378"/>
    </location>
</feature>
<dbReference type="Proteomes" id="UP000823941">
    <property type="component" value="Chromosome 19"/>
</dbReference>
<keyword evidence="6 10" id="KW-0863">Zinc-finger</keyword>
<dbReference type="InterPro" id="IPR057992">
    <property type="entry name" value="TPR_SYVN1_N"/>
</dbReference>
<dbReference type="Pfam" id="PF02845">
    <property type="entry name" value="CUE"/>
    <property type="match status" value="1"/>
</dbReference>
<feature type="transmembrane region" description="Helical" evidence="12">
    <location>
        <begin position="281"/>
        <end position="302"/>
    </location>
</feature>
<feature type="transmembrane region" description="Helical" evidence="12">
    <location>
        <begin position="132"/>
        <end position="149"/>
    </location>
</feature>
<accession>A0ABQ7QAK3</accession>
<organism evidence="15 16">
    <name type="scientific">Plutella xylostella</name>
    <name type="common">Diamondback moth</name>
    <name type="synonym">Plutella maculipennis</name>
    <dbReference type="NCBI Taxonomy" id="51655"/>
    <lineage>
        <taxon>Eukaryota</taxon>
        <taxon>Metazoa</taxon>
        <taxon>Ecdysozoa</taxon>
        <taxon>Arthropoda</taxon>
        <taxon>Hexapoda</taxon>
        <taxon>Insecta</taxon>
        <taxon>Pterygota</taxon>
        <taxon>Neoptera</taxon>
        <taxon>Endopterygota</taxon>
        <taxon>Lepidoptera</taxon>
        <taxon>Glossata</taxon>
        <taxon>Ditrysia</taxon>
        <taxon>Yponomeutoidea</taxon>
        <taxon>Plutellidae</taxon>
        <taxon>Plutella</taxon>
    </lineage>
</organism>
<comment type="pathway">
    <text evidence="2">Protein modification; protein ubiquitination.</text>
</comment>
<keyword evidence="8 12" id="KW-1133">Transmembrane helix</keyword>
<dbReference type="InterPro" id="IPR001841">
    <property type="entry name" value="Znf_RING"/>
</dbReference>
<feature type="compositionally biased region" description="Acidic residues" evidence="11">
    <location>
        <begin position="506"/>
        <end position="516"/>
    </location>
</feature>
<reference evidence="15 16" key="1">
    <citation type="submission" date="2021-06" db="EMBL/GenBank/DDBJ databases">
        <title>A haploid diamondback moth (Plutella xylostella L.) genome assembly resolves 31 chromosomes and identifies a diamide resistance mutation.</title>
        <authorList>
            <person name="Ward C.M."/>
            <person name="Perry K.D."/>
            <person name="Baker G."/>
            <person name="Powis K."/>
            <person name="Heckel D.G."/>
            <person name="Baxter S.W."/>
        </authorList>
    </citation>
    <scope>NUCLEOTIDE SEQUENCE [LARGE SCALE GENOMIC DNA]</scope>
    <source>
        <strain evidence="15 16">LV</strain>
        <tissue evidence="15">Single pupa</tissue>
    </source>
</reference>
<evidence type="ECO:0000313" key="15">
    <source>
        <dbReference type="EMBL" id="KAG7301789.1"/>
    </source>
</evidence>
<evidence type="ECO:0000259" key="13">
    <source>
        <dbReference type="PROSITE" id="PS50089"/>
    </source>
</evidence>
<feature type="transmembrane region" description="Helical" evidence="12">
    <location>
        <begin position="196"/>
        <end position="217"/>
    </location>
</feature>
<comment type="subcellular location">
    <subcellularLocation>
        <location evidence="1">Membrane</location>
        <topology evidence="1">Multi-pass membrane protein</topology>
    </subcellularLocation>
</comment>
<feature type="compositionally biased region" description="Pro residues" evidence="11">
    <location>
        <begin position="484"/>
        <end position="496"/>
    </location>
</feature>
<comment type="caution">
    <text evidence="15">The sequence shown here is derived from an EMBL/GenBank/DDBJ whole genome shotgun (WGS) entry which is preliminary data.</text>
</comment>
<feature type="transmembrane region" description="Helical" evidence="12">
    <location>
        <begin position="94"/>
        <end position="112"/>
    </location>
</feature>
<gene>
    <name evidence="15" type="ORF">JYU34_014818</name>
</gene>
<keyword evidence="7" id="KW-0862">Zinc</keyword>
<dbReference type="EMBL" id="JAHIBW010000019">
    <property type="protein sequence ID" value="KAG7301789.1"/>
    <property type="molecule type" value="Genomic_DNA"/>
</dbReference>
<dbReference type="PROSITE" id="PS50089">
    <property type="entry name" value="ZF_RING_2"/>
    <property type="match status" value="1"/>
</dbReference>
<evidence type="ECO:0000313" key="16">
    <source>
        <dbReference type="Proteomes" id="UP000823941"/>
    </source>
</evidence>
<evidence type="ECO:0000256" key="4">
    <source>
        <dbReference type="ARBA" id="ARBA00022692"/>
    </source>
</evidence>
<dbReference type="Gene3D" id="3.30.40.10">
    <property type="entry name" value="Zinc/RING finger domain, C3HC4 (zinc finger)"/>
    <property type="match status" value="1"/>
</dbReference>
<dbReference type="InterPro" id="IPR013083">
    <property type="entry name" value="Znf_RING/FYVE/PHD"/>
</dbReference>
<evidence type="ECO:0000256" key="5">
    <source>
        <dbReference type="ARBA" id="ARBA00022723"/>
    </source>
</evidence>
<evidence type="ECO:0000259" key="14">
    <source>
        <dbReference type="PROSITE" id="PS51140"/>
    </source>
</evidence>
<keyword evidence="4 12" id="KW-0812">Transmembrane</keyword>
<dbReference type="Pfam" id="PF13639">
    <property type="entry name" value="zf-RING_2"/>
    <property type="match status" value="1"/>
</dbReference>
<keyword evidence="3" id="KW-0808">Transferase</keyword>
<feature type="region of interest" description="Disordered" evidence="11">
    <location>
        <begin position="472"/>
        <end position="569"/>
    </location>
</feature>
<dbReference type="PANTHER" id="PTHR15067">
    <property type="entry name" value="E3 UBIQUITIN-PROTEIN LIGASE RNF8"/>
    <property type="match status" value="1"/>
</dbReference>
<protein>
    <submittedName>
        <fullName evidence="15">Uncharacterized protein</fullName>
    </submittedName>
</protein>
<dbReference type="SMART" id="SM00546">
    <property type="entry name" value="CUE"/>
    <property type="match status" value="1"/>
</dbReference>
<dbReference type="Gene3D" id="1.10.8.10">
    <property type="entry name" value="DNA helicase RuvA subunit, C-terminal domain"/>
    <property type="match status" value="1"/>
</dbReference>
<keyword evidence="16" id="KW-1185">Reference proteome</keyword>
<dbReference type="Pfam" id="PF25563">
    <property type="entry name" value="TPR_SYVN1_N"/>
    <property type="match status" value="1"/>
</dbReference>
<feature type="transmembrane region" description="Helical" evidence="12">
    <location>
        <begin position="223"/>
        <end position="244"/>
    </location>
</feature>
<dbReference type="SMART" id="SM00184">
    <property type="entry name" value="RING"/>
    <property type="match status" value="1"/>
</dbReference>
<evidence type="ECO:0000256" key="7">
    <source>
        <dbReference type="ARBA" id="ARBA00022833"/>
    </source>
</evidence>
<feature type="compositionally biased region" description="Pro residues" evidence="11">
    <location>
        <begin position="553"/>
        <end position="569"/>
    </location>
</feature>
<dbReference type="InterPro" id="IPR003892">
    <property type="entry name" value="CUE"/>
</dbReference>
<evidence type="ECO:0000256" key="2">
    <source>
        <dbReference type="ARBA" id="ARBA00004906"/>
    </source>
</evidence>
<evidence type="ECO:0000256" key="11">
    <source>
        <dbReference type="SAM" id="MobiDB-lite"/>
    </source>
</evidence>
<feature type="domain" description="CUE" evidence="14">
    <location>
        <begin position="434"/>
        <end position="476"/>
    </location>
</feature>
<evidence type="ECO:0000256" key="8">
    <source>
        <dbReference type="ARBA" id="ARBA00022989"/>
    </source>
</evidence>